<name>A0A0E9WDR5_ANGAN</name>
<proteinExistence type="predicted"/>
<organism evidence="1">
    <name type="scientific">Anguilla anguilla</name>
    <name type="common">European freshwater eel</name>
    <name type="synonym">Muraena anguilla</name>
    <dbReference type="NCBI Taxonomy" id="7936"/>
    <lineage>
        <taxon>Eukaryota</taxon>
        <taxon>Metazoa</taxon>
        <taxon>Chordata</taxon>
        <taxon>Craniata</taxon>
        <taxon>Vertebrata</taxon>
        <taxon>Euteleostomi</taxon>
        <taxon>Actinopterygii</taxon>
        <taxon>Neopterygii</taxon>
        <taxon>Teleostei</taxon>
        <taxon>Anguilliformes</taxon>
        <taxon>Anguillidae</taxon>
        <taxon>Anguilla</taxon>
    </lineage>
</organism>
<reference evidence="1" key="1">
    <citation type="submission" date="2014-11" db="EMBL/GenBank/DDBJ databases">
        <authorList>
            <person name="Amaro Gonzalez C."/>
        </authorList>
    </citation>
    <scope>NUCLEOTIDE SEQUENCE</scope>
</reference>
<sequence>MLVLDTFKLVSASFLHFVHVCRFHFCTFFTDPDPDCVLYYDRGARNHFPKTSIIHLQ</sequence>
<protein>
    <submittedName>
        <fullName evidence="1">Uncharacterized protein</fullName>
    </submittedName>
</protein>
<accession>A0A0E9WDR5</accession>
<dbReference type="EMBL" id="GBXM01020141">
    <property type="protein sequence ID" value="JAH88436.1"/>
    <property type="molecule type" value="Transcribed_RNA"/>
</dbReference>
<dbReference type="AlphaFoldDB" id="A0A0E9WDR5"/>
<evidence type="ECO:0000313" key="1">
    <source>
        <dbReference type="EMBL" id="JAH88436.1"/>
    </source>
</evidence>
<reference evidence="1" key="2">
    <citation type="journal article" date="2015" name="Fish Shellfish Immunol.">
        <title>Early steps in the European eel (Anguilla anguilla)-Vibrio vulnificus interaction in the gills: Role of the RtxA13 toxin.</title>
        <authorList>
            <person name="Callol A."/>
            <person name="Pajuelo D."/>
            <person name="Ebbesson L."/>
            <person name="Teles M."/>
            <person name="MacKenzie S."/>
            <person name="Amaro C."/>
        </authorList>
    </citation>
    <scope>NUCLEOTIDE SEQUENCE</scope>
</reference>